<dbReference type="InterPro" id="IPR016181">
    <property type="entry name" value="Acyl_CoA_acyltransferase"/>
</dbReference>
<evidence type="ECO:0000313" key="2">
    <source>
        <dbReference type="EMBL" id="MDG0810083.1"/>
    </source>
</evidence>
<dbReference type="AlphaFoldDB" id="A0A9X4KT50"/>
<reference evidence="2" key="1">
    <citation type="submission" date="2022-10" db="EMBL/GenBank/DDBJ databases">
        <title>Comparative genomic analysis of Cohnella hashimotonis sp. nov., isolated from the International Space Station.</title>
        <authorList>
            <person name="Simpson A."/>
            <person name="Venkateswaran K."/>
        </authorList>
    </citation>
    <scope>NUCLEOTIDE SEQUENCE</scope>
    <source>
        <strain evidence="2">DSM 28161</strain>
    </source>
</reference>
<feature type="domain" description="N-acetyltransferase" evidence="1">
    <location>
        <begin position="118"/>
        <end position="250"/>
    </location>
</feature>
<dbReference type="RefSeq" id="WP_277531731.1">
    <property type="nucleotide sequence ID" value="NZ_JAPDIA010000003.1"/>
</dbReference>
<dbReference type="InterPro" id="IPR000182">
    <property type="entry name" value="GNAT_dom"/>
</dbReference>
<evidence type="ECO:0000313" key="3">
    <source>
        <dbReference type="Proteomes" id="UP001153404"/>
    </source>
</evidence>
<organism evidence="2 3">
    <name type="scientific">Cohnella rhizosphaerae</name>
    <dbReference type="NCBI Taxonomy" id="1457232"/>
    <lineage>
        <taxon>Bacteria</taxon>
        <taxon>Bacillati</taxon>
        <taxon>Bacillota</taxon>
        <taxon>Bacilli</taxon>
        <taxon>Bacillales</taxon>
        <taxon>Paenibacillaceae</taxon>
        <taxon>Cohnella</taxon>
    </lineage>
</organism>
<accession>A0A9X4KT50</accession>
<protein>
    <submittedName>
        <fullName evidence="2">GNAT family N-acetyltransferase</fullName>
    </submittedName>
</protein>
<dbReference type="InterPro" id="IPR056935">
    <property type="entry name" value="Rv0428c-like_C"/>
</dbReference>
<dbReference type="CDD" id="cd04301">
    <property type="entry name" value="NAT_SF"/>
    <property type="match status" value="1"/>
</dbReference>
<dbReference type="PROSITE" id="PS51186">
    <property type="entry name" value="GNAT"/>
    <property type="match status" value="1"/>
</dbReference>
<gene>
    <name evidence="2" type="ORF">OMP40_12545</name>
</gene>
<dbReference type="EMBL" id="JAPDIA010000003">
    <property type="protein sequence ID" value="MDG0810083.1"/>
    <property type="molecule type" value="Genomic_DNA"/>
</dbReference>
<dbReference type="Gene3D" id="3.40.630.30">
    <property type="match status" value="1"/>
</dbReference>
<name>A0A9X4KT50_9BACL</name>
<comment type="caution">
    <text evidence="2">The sequence shown here is derived from an EMBL/GenBank/DDBJ whole genome shotgun (WGS) entry which is preliminary data.</text>
</comment>
<sequence>MRDDIRIVETKALNAWPALRQTAHDGWLLRQSKGYTKRSNSVQPLRTDTGADLRAMVGYCEETYRRAGLPTIFKITPLCEPCGLDGRLDEYGYAAVDRSQVLVRSLGETQSTLPLEGLSVYAGPTEAWMSAAAAFLPLNPEQRETASALLANSPLVSAFFLLRAGDVPAAIGIGVVDDGYLGLFDIATSLAYRNRGLGGRLVGQILRWGQSRGAHTSYLQVADGNLPAQRLYAKLGYEKLYDYWYRVRRP</sequence>
<dbReference type="GO" id="GO:0016747">
    <property type="term" value="F:acyltransferase activity, transferring groups other than amino-acyl groups"/>
    <property type="evidence" value="ECO:0007669"/>
    <property type="project" value="InterPro"/>
</dbReference>
<dbReference type="SUPFAM" id="SSF55729">
    <property type="entry name" value="Acyl-CoA N-acyltransferases (Nat)"/>
    <property type="match status" value="1"/>
</dbReference>
<keyword evidence="3" id="KW-1185">Reference proteome</keyword>
<dbReference type="Pfam" id="PF24553">
    <property type="entry name" value="Rv0428c_C"/>
    <property type="match status" value="1"/>
</dbReference>
<proteinExistence type="predicted"/>
<dbReference type="Proteomes" id="UP001153404">
    <property type="component" value="Unassembled WGS sequence"/>
</dbReference>
<evidence type="ECO:0000259" key="1">
    <source>
        <dbReference type="PROSITE" id="PS51186"/>
    </source>
</evidence>